<sequence>MHDPFPLPRSERLTALVEPVANYLGLKTLPLHIHEVVFAFTLYHLTNKYVAPAFSRFFFPRIYATFNARTKLNWDVHIVSFVQSTLINTLALYVMWKDEDRGDMDWQGRVWGYTGAGGVIQGFAAGYFLWDLVITLQNVAIFGPGMLAHAVSALFVFSLGFRPFVNYYAPTFILYELSSPFLNIHWFCDKLNLTGSKIQLYNGIFLLATFFSCRLMWGSYQSIRVFSDIYRAMKSGSVVINDAELGKLQDPNSIYQSELMRYAGNREVPLWLPFCYLASNVVLNGLNWFWFGKMIATIRKRFDPPLGTKKASEKVSQSEKVLVEGIHVETPGVIVNGNGTDYLDVKQTSVDVQNKSRTLEVQQTEVKNRSGSTRRRG</sequence>
<evidence type="ECO:0000256" key="1">
    <source>
        <dbReference type="ARBA" id="ARBA00004141"/>
    </source>
</evidence>
<dbReference type="PROSITE" id="PS50922">
    <property type="entry name" value="TLC"/>
    <property type="match status" value="1"/>
</dbReference>
<evidence type="ECO:0000259" key="7">
    <source>
        <dbReference type="PROSITE" id="PS50922"/>
    </source>
</evidence>
<protein>
    <submittedName>
        <fullName evidence="8">TLC domain-containing protein</fullName>
    </submittedName>
</protein>
<dbReference type="GO" id="GO:0005783">
    <property type="term" value="C:endoplasmic reticulum"/>
    <property type="evidence" value="ECO:0007669"/>
    <property type="project" value="TreeGrafter"/>
</dbReference>
<dbReference type="Proteomes" id="UP000700596">
    <property type="component" value="Unassembled WGS sequence"/>
</dbReference>
<comment type="subcellular location">
    <subcellularLocation>
        <location evidence="1">Membrane</location>
        <topology evidence="1">Multi-pass membrane protein</topology>
    </subcellularLocation>
</comment>
<evidence type="ECO:0000313" key="8">
    <source>
        <dbReference type="EMBL" id="KAH7135772.1"/>
    </source>
</evidence>
<dbReference type="GO" id="GO:0055088">
    <property type="term" value="P:lipid homeostasis"/>
    <property type="evidence" value="ECO:0007669"/>
    <property type="project" value="TreeGrafter"/>
</dbReference>
<evidence type="ECO:0000256" key="2">
    <source>
        <dbReference type="ARBA" id="ARBA00022692"/>
    </source>
</evidence>
<gene>
    <name evidence="8" type="ORF">B0J11DRAFT_519208</name>
</gene>
<accession>A0A9P9EE45</accession>
<keyword evidence="9" id="KW-1185">Reference proteome</keyword>
<reference evidence="8" key="1">
    <citation type="journal article" date="2021" name="Nat. Commun.">
        <title>Genetic determinants of endophytism in the Arabidopsis root mycobiome.</title>
        <authorList>
            <person name="Mesny F."/>
            <person name="Miyauchi S."/>
            <person name="Thiergart T."/>
            <person name="Pickel B."/>
            <person name="Atanasova L."/>
            <person name="Karlsson M."/>
            <person name="Huettel B."/>
            <person name="Barry K.W."/>
            <person name="Haridas S."/>
            <person name="Chen C."/>
            <person name="Bauer D."/>
            <person name="Andreopoulos W."/>
            <person name="Pangilinan J."/>
            <person name="LaButti K."/>
            <person name="Riley R."/>
            <person name="Lipzen A."/>
            <person name="Clum A."/>
            <person name="Drula E."/>
            <person name="Henrissat B."/>
            <person name="Kohler A."/>
            <person name="Grigoriev I.V."/>
            <person name="Martin F.M."/>
            <person name="Hacquard S."/>
        </authorList>
    </citation>
    <scope>NUCLEOTIDE SEQUENCE</scope>
    <source>
        <strain evidence="8">MPI-CAGE-CH-0243</strain>
    </source>
</reference>
<keyword evidence="2 5" id="KW-0812">Transmembrane</keyword>
<dbReference type="PANTHER" id="PTHR13439:SF0">
    <property type="entry name" value="TOPOISOMERASE I DAMAGE AFFECTED PROTEIN 4"/>
    <property type="match status" value="1"/>
</dbReference>
<comment type="caution">
    <text evidence="8">The sequence shown here is derived from an EMBL/GenBank/DDBJ whole genome shotgun (WGS) entry which is preliminary data.</text>
</comment>
<evidence type="ECO:0000256" key="3">
    <source>
        <dbReference type="ARBA" id="ARBA00022989"/>
    </source>
</evidence>
<feature type="transmembrane region" description="Helical" evidence="6">
    <location>
        <begin position="111"/>
        <end position="130"/>
    </location>
</feature>
<dbReference type="GO" id="GO:0016020">
    <property type="term" value="C:membrane"/>
    <property type="evidence" value="ECO:0007669"/>
    <property type="project" value="UniProtKB-SubCell"/>
</dbReference>
<feature type="transmembrane region" description="Helical" evidence="6">
    <location>
        <begin position="167"/>
        <end position="188"/>
    </location>
</feature>
<dbReference type="AlphaFoldDB" id="A0A9P9EE45"/>
<dbReference type="SMART" id="SM00724">
    <property type="entry name" value="TLC"/>
    <property type="match status" value="1"/>
</dbReference>
<evidence type="ECO:0000313" key="9">
    <source>
        <dbReference type="Proteomes" id="UP000700596"/>
    </source>
</evidence>
<evidence type="ECO:0000256" key="5">
    <source>
        <dbReference type="PROSITE-ProRule" id="PRU00205"/>
    </source>
</evidence>
<feature type="transmembrane region" description="Helical" evidence="6">
    <location>
        <begin position="200"/>
        <end position="217"/>
    </location>
</feature>
<name>A0A9P9EE45_9PLEO</name>
<evidence type="ECO:0000256" key="6">
    <source>
        <dbReference type="SAM" id="Phobius"/>
    </source>
</evidence>
<dbReference type="Pfam" id="PF03798">
    <property type="entry name" value="TRAM_LAG1_CLN8"/>
    <property type="match status" value="1"/>
</dbReference>
<proteinExistence type="predicted"/>
<feature type="transmembrane region" description="Helical" evidence="6">
    <location>
        <begin position="270"/>
        <end position="291"/>
    </location>
</feature>
<dbReference type="InterPro" id="IPR006634">
    <property type="entry name" value="TLC-dom"/>
</dbReference>
<feature type="domain" description="TLC" evidence="7">
    <location>
        <begin position="69"/>
        <end position="303"/>
    </location>
</feature>
<dbReference type="OrthoDB" id="10266980at2759"/>
<dbReference type="InterPro" id="IPR050846">
    <property type="entry name" value="TLCD"/>
</dbReference>
<organism evidence="8 9">
    <name type="scientific">Dendryphion nanum</name>
    <dbReference type="NCBI Taxonomy" id="256645"/>
    <lineage>
        <taxon>Eukaryota</taxon>
        <taxon>Fungi</taxon>
        <taxon>Dikarya</taxon>
        <taxon>Ascomycota</taxon>
        <taxon>Pezizomycotina</taxon>
        <taxon>Dothideomycetes</taxon>
        <taxon>Pleosporomycetidae</taxon>
        <taxon>Pleosporales</taxon>
        <taxon>Torulaceae</taxon>
        <taxon>Dendryphion</taxon>
    </lineage>
</organism>
<keyword evidence="4 5" id="KW-0472">Membrane</keyword>
<evidence type="ECO:0000256" key="4">
    <source>
        <dbReference type="ARBA" id="ARBA00023136"/>
    </source>
</evidence>
<feature type="transmembrane region" description="Helical" evidence="6">
    <location>
        <begin position="76"/>
        <end position="96"/>
    </location>
</feature>
<feature type="transmembrane region" description="Helical" evidence="6">
    <location>
        <begin position="139"/>
        <end position="161"/>
    </location>
</feature>
<dbReference type="EMBL" id="JAGMWT010000002">
    <property type="protein sequence ID" value="KAH7135772.1"/>
    <property type="molecule type" value="Genomic_DNA"/>
</dbReference>
<keyword evidence="3 6" id="KW-1133">Transmembrane helix</keyword>
<dbReference type="PANTHER" id="PTHR13439">
    <property type="entry name" value="CT120 PROTEIN"/>
    <property type="match status" value="1"/>
</dbReference>